<dbReference type="PANTHER" id="PTHR10210">
    <property type="entry name" value="RIBOSE-PHOSPHATE DIPHOSPHOKINASE FAMILY MEMBER"/>
    <property type="match status" value="1"/>
</dbReference>
<dbReference type="AlphaFoldDB" id="A0A1I4PES4"/>
<dbReference type="PANTHER" id="PTHR10210:SF41">
    <property type="entry name" value="RIBOSE-PHOSPHATE PYROPHOSPHOKINASE 1, CHLOROPLASTIC"/>
    <property type="match status" value="1"/>
</dbReference>
<dbReference type="NCBIfam" id="NF005537">
    <property type="entry name" value="PRK07199.1"/>
    <property type="match status" value="1"/>
</dbReference>
<keyword evidence="6" id="KW-1185">Reference proteome</keyword>
<dbReference type="GO" id="GO:0006015">
    <property type="term" value="P:5-phosphoribose 1-diphosphate biosynthetic process"/>
    <property type="evidence" value="ECO:0007669"/>
    <property type="project" value="TreeGrafter"/>
</dbReference>
<proteinExistence type="inferred from homology"/>
<dbReference type="OrthoDB" id="324294at2"/>
<organism evidence="5 6">
    <name type="scientific">Marinobacter zhejiangensis</name>
    <dbReference type="NCBI Taxonomy" id="488535"/>
    <lineage>
        <taxon>Bacteria</taxon>
        <taxon>Pseudomonadati</taxon>
        <taxon>Pseudomonadota</taxon>
        <taxon>Gammaproteobacteria</taxon>
        <taxon>Pseudomonadales</taxon>
        <taxon>Marinobacteraceae</taxon>
        <taxon>Marinobacter</taxon>
    </lineage>
</organism>
<protein>
    <submittedName>
        <fullName evidence="5">Ribose-phosphate pyrophosphokinase</fullName>
    </submittedName>
</protein>
<accession>A0A1I4PES4</accession>
<evidence type="ECO:0000259" key="3">
    <source>
        <dbReference type="Pfam" id="PF00156"/>
    </source>
</evidence>
<dbReference type="STRING" id="488535.SAMN04487963_1971"/>
<dbReference type="SMART" id="SM01400">
    <property type="entry name" value="Pribosyltran_N"/>
    <property type="match status" value="1"/>
</dbReference>
<dbReference type="SUPFAM" id="SSF53271">
    <property type="entry name" value="PRTase-like"/>
    <property type="match status" value="2"/>
</dbReference>
<comment type="similarity">
    <text evidence="2">Belongs to the ribose-phosphate pyrophosphokinase family.</text>
</comment>
<dbReference type="GO" id="GO:0005737">
    <property type="term" value="C:cytoplasm"/>
    <property type="evidence" value="ECO:0007669"/>
    <property type="project" value="TreeGrafter"/>
</dbReference>
<dbReference type="InterPro" id="IPR029057">
    <property type="entry name" value="PRTase-like"/>
</dbReference>
<gene>
    <name evidence="5" type="ORF">SAMN04487963_1971</name>
</gene>
<dbReference type="Gene3D" id="3.40.50.2020">
    <property type="match status" value="2"/>
</dbReference>
<dbReference type="CDD" id="cd06223">
    <property type="entry name" value="PRTases_typeI"/>
    <property type="match status" value="1"/>
</dbReference>
<sequence>MLNEREVVFFSLTEHPLTSQLVELVGGRPGEISTRRFPDGETYLRVMTPVSGLHCVIVADMTYPDDKFLALIYLADTLKELGAASVGLVVPYLPYMRQDVRFQDGEAVTSRLFARLISQHLDWLVTVDPHLHRYHSLDEIYSIPSRVVQGAPALTEWLKGQTNLLLVGPDAESEQWVSGIAALSGHPFVIGEKRRYGDRQVEVSLPDMEAFTDRTAMVIDDVISSGHTILECVASLKARGITRIQCAAIHGIFADQSDARLRQAGLDALVTCNTVVHNSNRVNVAPLLAPPINELLAAMANRQLL</sequence>
<evidence type="ECO:0000256" key="1">
    <source>
        <dbReference type="ARBA" id="ARBA00022727"/>
    </source>
</evidence>
<keyword evidence="1 2" id="KW-0545">Nucleotide biosynthesis</keyword>
<evidence type="ECO:0000259" key="4">
    <source>
        <dbReference type="Pfam" id="PF13793"/>
    </source>
</evidence>
<reference evidence="6" key="1">
    <citation type="submission" date="2016-10" db="EMBL/GenBank/DDBJ databases">
        <authorList>
            <person name="Varghese N."/>
            <person name="Submissions S."/>
        </authorList>
    </citation>
    <scope>NUCLEOTIDE SEQUENCE [LARGE SCALE GENOMIC DNA]</scope>
    <source>
        <strain evidence="6">CGMCC 1.7061</strain>
    </source>
</reference>
<dbReference type="Pfam" id="PF13793">
    <property type="entry name" value="Pribosyltran_N"/>
    <property type="match status" value="1"/>
</dbReference>
<dbReference type="Proteomes" id="UP000198519">
    <property type="component" value="Unassembled WGS sequence"/>
</dbReference>
<feature type="domain" description="Phosphoribosyltransferase" evidence="3">
    <location>
        <begin position="154"/>
        <end position="264"/>
    </location>
</feature>
<keyword evidence="5" id="KW-0808">Transferase</keyword>
<dbReference type="GO" id="GO:0006164">
    <property type="term" value="P:purine nucleotide biosynthetic process"/>
    <property type="evidence" value="ECO:0007669"/>
    <property type="project" value="TreeGrafter"/>
</dbReference>
<dbReference type="EMBL" id="FOUE01000002">
    <property type="protein sequence ID" value="SFM26170.1"/>
    <property type="molecule type" value="Genomic_DNA"/>
</dbReference>
<dbReference type="GO" id="GO:0000287">
    <property type="term" value="F:magnesium ion binding"/>
    <property type="evidence" value="ECO:0007669"/>
    <property type="project" value="InterPro"/>
</dbReference>
<dbReference type="Pfam" id="PF00156">
    <property type="entry name" value="Pribosyltran"/>
    <property type="match status" value="1"/>
</dbReference>
<dbReference type="RefSeq" id="WP_092021974.1">
    <property type="nucleotide sequence ID" value="NZ_FOUE01000002.1"/>
</dbReference>
<evidence type="ECO:0000256" key="2">
    <source>
        <dbReference type="RuleBase" id="RU004324"/>
    </source>
</evidence>
<evidence type="ECO:0000313" key="5">
    <source>
        <dbReference type="EMBL" id="SFM26170.1"/>
    </source>
</evidence>
<dbReference type="NCBIfam" id="TIGR01251">
    <property type="entry name" value="ribP_PPkin"/>
    <property type="match status" value="1"/>
</dbReference>
<name>A0A1I4PES4_9GAMM</name>
<feature type="domain" description="Ribose-phosphate pyrophosphokinase N-terminal" evidence="4">
    <location>
        <begin position="10"/>
        <end position="119"/>
    </location>
</feature>
<dbReference type="InterPro" id="IPR029099">
    <property type="entry name" value="Pribosyltran_N"/>
</dbReference>
<dbReference type="InterPro" id="IPR005946">
    <property type="entry name" value="Rib-P_diPkinase"/>
</dbReference>
<evidence type="ECO:0000313" key="6">
    <source>
        <dbReference type="Proteomes" id="UP000198519"/>
    </source>
</evidence>
<dbReference type="GO" id="GO:0004749">
    <property type="term" value="F:ribose phosphate diphosphokinase activity"/>
    <property type="evidence" value="ECO:0007669"/>
    <property type="project" value="TreeGrafter"/>
</dbReference>
<dbReference type="GO" id="GO:0016301">
    <property type="term" value="F:kinase activity"/>
    <property type="evidence" value="ECO:0007669"/>
    <property type="project" value="UniProtKB-KW"/>
</dbReference>
<dbReference type="GO" id="GO:0002189">
    <property type="term" value="C:ribose phosphate diphosphokinase complex"/>
    <property type="evidence" value="ECO:0007669"/>
    <property type="project" value="TreeGrafter"/>
</dbReference>
<keyword evidence="5" id="KW-0418">Kinase</keyword>
<dbReference type="InterPro" id="IPR000836">
    <property type="entry name" value="PRTase_dom"/>
</dbReference>